<dbReference type="EMBL" id="KN835338">
    <property type="protein sequence ID" value="KIK39535.1"/>
    <property type="molecule type" value="Genomic_DNA"/>
</dbReference>
<proteinExistence type="predicted"/>
<dbReference type="AlphaFoldDB" id="A0A0C9ZPH3"/>
<reference evidence="1 2" key="1">
    <citation type="submission" date="2014-04" db="EMBL/GenBank/DDBJ databases">
        <authorList>
            <consortium name="DOE Joint Genome Institute"/>
            <person name="Kuo A."/>
            <person name="Ruytinx J."/>
            <person name="Rineau F."/>
            <person name="Colpaert J."/>
            <person name="Kohler A."/>
            <person name="Nagy L.G."/>
            <person name="Floudas D."/>
            <person name="Copeland A."/>
            <person name="Barry K.W."/>
            <person name="Cichocki N."/>
            <person name="Veneault-Fourrey C."/>
            <person name="LaButti K."/>
            <person name="Lindquist E.A."/>
            <person name="Lipzen A."/>
            <person name="Lundell T."/>
            <person name="Morin E."/>
            <person name="Murat C."/>
            <person name="Sun H."/>
            <person name="Tunlid A."/>
            <person name="Henrissat B."/>
            <person name="Grigoriev I.V."/>
            <person name="Hibbett D.S."/>
            <person name="Martin F."/>
            <person name="Nordberg H.P."/>
            <person name="Cantor M.N."/>
            <person name="Hua S.X."/>
        </authorList>
    </citation>
    <scope>NUCLEOTIDE SEQUENCE [LARGE SCALE GENOMIC DNA]</scope>
    <source>
        <strain evidence="1 2">UH-Slu-Lm8-n1</strain>
    </source>
</reference>
<gene>
    <name evidence="1" type="ORF">CY34DRAFT_327049</name>
</gene>
<name>A0A0C9ZPH3_9AGAM</name>
<accession>A0A0C9ZPH3</accession>
<evidence type="ECO:0000313" key="2">
    <source>
        <dbReference type="Proteomes" id="UP000054485"/>
    </source>
</evidence>
<sequence length="59" mass="6439">MSVRRVGYLHLYISLVVTGENWRVLYLAPSVDAPWEIGASAVRGLGIVRPCATIVISLV</sequence>
<organism evidence="1 2">
    <name type="scientific">Suillus luteus UH-Slu-Lm8-n1</name>
    <dbReference type="NCBI Taxonomy" id="930992"/>
    <lineage>
        <taxon>Eukaryota</taxon>
        <taxon>Fungi</taxon>
        <taxon>Dikarya</taxon>
        <taxon>Basidiomycota</taxon>
        <taxon>Agaricomycotina</taxon>
        <taxon>Agaricomycetes</taxon>
        <taxon>Agaricomycetidae</taxon>
        <taxon>Boletales</taxon>
        <taxon>Suillineae</taxon>
        <taxon>Suillaceae</taxon>
        <taxon>Suillus</taxon>
    </lineage>
</organism>
<evidence type="ECO:0000313" key="1">
    <source>
        <dbReference type="EMBL" id="KIK39535.1"/>
    </source>
</evidence>
<dbReference type="Proteomes" id="UP000054485">
    <property type="component" value="Unassembled WGS sequence"/>
</dbReference>
<dbReference type="InParanoid" id="A0A0C9ZPH3"/>
<reference evidence="2" key="2">
    <citation type="submission" date="2015-01" db="EMBL/GenBank/DDBJ databases">
        <title>Evolutionary Origins and Diversification of the Mycorrhizal Mutualists.</title>
        <authorList>
            <consortium name="DOE Joint Genome Institute"/>
            <consortium name="Mycorrhizal Genomics Consortium"/>
            <person name="Kohler A."/>
            <person name="Kuo A."/>
            <person name="Nagy L.G."/>
            <person name="Floudas D."/>
            <person name="Copeland A."/>
            <person name="Barry K.W."/>
            <person name="Cichocki N."/>
            <person name="Veneault-Fourrey C."/>
            <person name="LaButti K."/>
            <person name="Lindquist E.A."/>
            <person name="Lipzen A."/>
            <person name="Lundell T."/>
            <person name="Morin E."/>
            <person name="Murat C."/>
            <person name="Riley R."/>
            <person name="Ohm R."/>
            <person name="Sun H."/>
            <person name="Tunlid A."/>
            <person name="Henrissat B."/>
            <person name="Grigoriev I.V."/>
            <person name="Hibbett D.S."/>
            <person name="Martin F."/>
        </authorList>
    </citation>
    <scope>NUCLEOTIDE SEQUENCE [LARGE SCALE GENOMIC DNA]</scope>
    <source>
        <strain evidence="2">UH-Slu-Lm8-n1</strain>
    </source>
</reference>
<protein>
    <submittedName>
        <fullName evidence="1">Uncharacterized protein</fullName>
    </submittedName>
</protein>
<dbReference type="HOGENOM" id="CLU_2962427_0_0_1"/>
<keyword evidence="2" id="KW-1185">Reference proteome</keyword>